<evidence type="ECO:0000313" key="2">
    <source>
        <dbReference type="EMBL" id="OGF57081.1"/>
    </source>
</evidence>
<dbReference type="EMBL" id="MFGX01000019">
    <property type="protein sequence ID" value="OGF57081.1"/>
    <property type="molecule type" value="Genomic_DNA"/>
</dbReference>
<feature type="region of interest" description="Disordered" evidence="1">
    <location>
        <begin position="160"/>
        <end position="181"/>
    </location>
</feature>
<dbReference type="Proteomes" id="UP000179157">
    <property type="component" value="Unassembled WGS sequence"/>
</dbReference>
<gene>
    <name evidence="2" type="ORF">A2Z21_05010</name>
</gene>
<sequence length="181" mass="19954">MPPKEQYKVTIKVGDATLEVQGAESGVLKIVEAISGVLRGASATPAVPESSLLHTIPSPTRAPQLDLRSFFQSKQPSTDVEAAATIAYYFEYVAPERERRKSIDAAALQDAFRLAAWPLPKQTIYTLNNARKAGYLDSAGEGEFRLNAVGYNLVEHVLGRKDTTEKPKTRPKSGRKKRRKK</sequence>
<feature type="compositionally biased region" description="Basic residues" evidence="1">
    <location>
        <begin position="169"/>
        <end position="181"/>
    </location>
</feature>
<evidence type="ECO:0000313" key="3">
    <source>
        <dbReference type="Proteomes" id="UP000179157"/>
    </source>
</evidence>
<evidence type="ECO:0000256" key="1">
    <source>
        <dbReference type="SAM" id="MobiDB-lite"/>
    </source>
</evidence>
<dbReference type="AlphaFoldDB" id="A0A1F5V2C2"/>
<protein>
    <submittedName>
        <fullName evidence="2">Uncharacterized protein</fullName>
    </submittedName>
</protein>
<proteinExistence type="predicted"/>
<comment type="caution">
    <text evidence="2">The sequence shown here is derived from an EMBL/GenBank/DDBJ whole genome shotgun (WGS) entry which is preliminary data.</text>
</comment>
<reference evidence="2 3" key="1">
    <citation type="journal article" date="2016" name="Nat. Commun.">
        <title>Thousands of microbial genomes shed light on interconnected biogeochemical processes in an aquifer system.</title>
        <authorList>
            <person name="Anantharaman K."/>
            <person name="Brown C.T."/>
            <person name="Hug L.A."/>
            <person name="Sharon I."/>
            <person name="Castelle C.J."/>
            <person name="Probst A.J."/>
            <person name="Thomas B.C."/>
            <person name="Singh A."/>
            <person name="Wilkins M.J."/>
            <person name="Karaoz U."/>
            <person name="Brodie E.L."/>
            <person name="Williams K.H."/>
            <person name="Hubbard S.S."/>
            <person name="Banfield J.F."/>
        </authorList>
    </citation>
    <scope>NUCLEOTIDE SEQUENCE [LARGE SCALE GENOMIC DNA]</scope>
    <source>
        <strain evidence="3">RBG_16_55_9</strain>
    </source>
</reference>
<organism evidence="2 3">
    <name type="scientific">Fraserbacteria sp. (strain RBG_16_55_9)</name>
    <dbReference type="NCBI Taxonomy" id="1817864"/>
    <lineage>
        <taxon>Bacteria</taxon>
        <taxon>Candidatus Fraseribacteriota</taxon>
    </lineage>
</organism>
<name>A0A1F5V2C2_FRAXR</name>
<accession>A0A1F5V2C2</accession>